<dbReference type="PROSITE" id="PS50043">
    <property type="entry name" value="HTH_LUXR_2"/>
    <property type="match status" value="1"/>
</dbReference>
<dbReference type="InterPro" id="IPR041664">
    <property type="entry name" value="AAA_16"/>
</dbReference>
<dbReference type="GO" id="GO:0006355">
    <property type="term" value="P:regulation of DNA-templated transcription"/>
    <property type="evidence" value="ECO:0007669"/>
    <property type="project" value="InterPro"/>
</dbReference>
<dbReference type="InterPro" id="IPR036388">
    <property type="entry name" value="WH-like_DNA-bd_sf"/>
</dbReference>
<dbReference type="GO" id="GO:0003677">
    <property type="term" value="F:DNA binding"/>
    <property type="evidence" value="ECO:0007669"/>
    <property type="project" value="UniProtKB-KW"/>
</dbReference>
<comment type="caution">
    <text evidence="5">The sequence shown here is derived from an EMBL/GenBank/DDBJ whole genome shotgun (WGS) entry which is preliminary data.</text>
</comment>
<keyword evidence="6" id="KW-1185">Reference proteome</keyword>
<proteinExistence type="predicted"/>
<dbReference type="AlphaFoldDB" id="A0A4R0JW00"/>
<dbReference type="SMART" id="SM00421">
    <property type="entry name" value="HTH_LUXR"/>
    <property type="match status" value="1"/>
</dbReference>
<dbReference type="Pfam" id="PF13191">
    <property type="entry name" value="AAA_16"/>
    <property type="match status" value="1"/>
</dbReference>
<dbReference type="InterPro" id="IPR016032">
    <property type="entry name" value="Sig_transdc_resp-reg_C-effctor"/>
</dbReference>
<dbReference type="RefSeq" id="WP_131366190.1">
    <property type="nucleotide sequence ID" value="NZ_SJKB01000025.1"/>
</dbReference>
<keyword evidence="2" id="KW-0238">DNA-binding</keyword>
<keyword evidence="3" id="KW-0804">Transcription</keyword>
<dbReference type="CDD" id="cd06170">
    <property type="entry name" value="LuxR_C_like"/>
    <property type="match status" value="1"/>
</dbReference>
<dbReference type="SUPFAM" id="SSF46894">
    <property type="entry name" value="C-terminal effector domain of the bipartite response regulators"/>
    <property type="match status" value="1"/>
</dbReference>
<dbReference type="Proteomes" id="UP000291144">
    <property type="component" value="Unassembled WGS sequence"/>
</dbReference>
<dbReference type="PANTHER" id="PTHR44688">
    <property type="entry name" value="DNA-BINDING TRANSCRIPTIONAL ACTIVATOR DEVR_DOSR"/>
    <property type="match status" value="1"/>
</dbReference>
<dbReference type="OrthoDB" id="3178131at2"/>
<evidence type="ECO:0000256" key="2">
    <source>
        <dbReference type="ARBA" id="ARBA00023125"/>
    </source>
</evidence>
<dbReference type="Pfam" id="PF00196">
    <property type="entry name" value="GerE"/>
    <property type="match status" value="1"/>
</dbReference>
<evidence type="ECO:0000313" key="5">
    <source>
        <dbReference type="EMBL" id="TCC50364.1"/>
    </source>
</evidence>
<reference evidence="5 6" key="1">
    <citation type="submission" date="2019-02" db="EMBL/GenBank/DDBJ databases">
        <title>Kribbella capetownensis sp. nov. and Kribbella speibonae sp. nov., isolated from soil.</title>
        <authorList>
            <person name="Curtis S.M."/>
            <person name="Norton I."/>
            <person name="Everest G.J."/>
            <person name="Meyers P.R."/>
        </authorList>
    </citation>
    <scope>NUCLEOTIDE SEQUENCE [LARGE SCALE GENOMIC DNA]</scope>
    <source>
        <strain evidence="5 6">NRRL B-24813</strain>
    </source>
</reference>
<protein>
    <submittedName>
        <fullName evidence="5">Helix-turn-helix transcriptional regulator</fullName>
    </submittedName>
</protein>
<dbReference type="Gene3D" id="1.10.10.10">
    <property type="entry name" value="Winged helix-like DNA-binding domain superfamily/Winged helix DNA-binding domain"/>
    <property type="match status" value="1"/>
</dbReference>
<dbReference type="EMBL" id="SJKB01000025">
    <property type="protein sequence ID" value="TCC50364.1"/>
    <property type="molecule type" value="Genomic_DNA"/>
</dbReference>
<gene>
    <name evidence="5" type="ORF">E0H73_41780</name>
</gene>
<dbReference type="InterPro" id="IPR000792">
    <property type="entry name" value="Tscrpt_reg_LuxR_C"/>
</dbReference>
<dbReference type="SUPFAM" id="SSF52540">
    <property type="entry name" value="P-loop containing nucleoside triphosphate hydrolases"/>
    <property type="match status" value="1"/>
</dbReference>
<evidence type="ECO:0000313" key="6">
    <source>
        <dbReference type="Proteomes" id="UP000291144"/>
    </source>
</evidence>
<evidence type="ECO:0000256" key="3">
    <source>
        <dbReference type="ARBA" id="ARBA00023163"/>
    </source>
</evidence>
<accession>A0A4R0JW00</accession>
<dbReference type="PANTHER" id="PTHR44688:SF16">
    <property type="entry name" value="DNA-BINDING TRANSCRIPTIONAL ACTIVATOR DEVR_DOSR"/>
    <property type="match status" value="1"/>
</dbReference>
<organism evidence="5 6">
    <name type="scientific">Kribbella pittospori</name>
    <dbReference type="NCBI Taxonomy" id="722689"/>
    <lineage>
        <taxon>Bacteria</taxon>
        <taxon>Bacillati</taxon>
        <taxon>Actinomycetota</taxon>
        <taxon>Actinomycetes</taxon>
        <taxon>Propionibacteriales</taxon>
        <taxon>Kribbellaceae</taxon>
        <taxon>Kribbella</taxon>
    </lineage>
</organism>
<sequence length="403" mass="43202">MCAIAKSNASTRPLRGRERELRSVQEVLDTAVTGRGGLVLVDGAPGSGKTRLLTATEARAAGRGFVVARAGAEDLAGAAPDDHSIREPCLILLDDMPGSDEAVGTTLSALPTRLASSPVVCMVVRRNVSLGLGGWLPSDIVQLGLGSLPADAVADLAEDILHGRPGHELLSLAEDAGGNPLLLVSLFEGLWDEGLVAVVQGRVQLVHRQLPRRTNGVIDGWVRALSPAARNLLEVASCLERTFTVDTLAALFGGSPARLLAPLEELVRYELLRIGLHGVLTFRHELVRQSVLCQVPCSIRSALRDDSPHRTGVLRSGGQDTGWELLSASERSVVELVAEGATNREAAEQLFLSPHTVSFHLRKIYRKLGIDTRVELTRIALERDRQGEHPGRTVADQESRHVG</sequence>
<name>A0A4R0JW00_9ACTN</name>
<evidence type="ECO:0000259" key="4">
    <source>
        <dbReference type="PROSITE" id="PS50043"/>
    </source>
</evidence>
<evidence type="ECO:0000256" key="1">
    <source>
        <dbReference type="ARBA" id="ARBA00023015"/>
    </source>
</evidence>
<feature type="domain" description="HTH luxR-type" evidence="4">
    <location>
        <begin position="319"/>
        <end position="384"/>
    </location>
</feature>
<dbReference type="InterPro" id="IPR027417">
    <property type="entry name" value="P-loop_NTPase"/>
</dbReference>
<dbReference type="PRINTS" id="PR00038">
    <property type="entry name" value="HTHLUXR"/>
</dbReference>
<keyword evidence="1" id="KW-0805">Transcription regulation</keyword>